<accession>V9M022</accession>
<dbReference type="EMBL" id="KC131130">
    <property type="protein sequence ID" value="AGB07295.1"/>
    <property type="molecule type" value="Genomic_DNA"/>
</dbReference>
<dbReference type="Proteomes" id="UP000272155">
    <property type="component" value="Segment"/>
</dbReference>
<sequence length="386" mass="43889">MNSYIHKLKAVINPHLPINGQTIVPGFHHQFLLAEESILPQWSKVLKQDGVIKAVAEFNWLTDAKADVDTLHSMGCHHRDEFIETENVVVKQTLDTDGKLNVAAERFREAGLEIESIEDLQQAFINNGMMTKHLTMEACIEEMGIEDEVEHVLIAKGETGPNHGVAFSRPATNGLLLFQDPELIPSKTNTLEENLEMGRLKYTPKQIMMSFIKFPIPFRKRLEYFLNVFEGDFGPAKDVVKLLVEGKEYGDIPDINYFFDYTMYQNMDHEGCITLILDAIDCPKHYLTARLHMANLFPITEYAHEVLPYAIYGQFVATRMGALYHSFVLTVDGLVVDEEEQRLVNEACDTEDLSAKVPSMSFNPDFRPGETRLSLDDLNIRDYIGN</sequence>
<protein>
    <submittedName>
        <fullName evidence="1">Uncharacterized protein</fullName>
    </submittedName>
</protein>
<dbReference type="OrthoDB" id="17392at10239"/>
<name>V9M022_9CAUD</name>
<dbReference type="RefSeq" id="YP_009626157.1">
    <property type="nucleotide sequence ID" value="NC_042136.1"/>
</dbReference>
<keyword evidence="2" id="KW-1185">Reference proteome</keyword>
<dbReference type="KEGG" id="vg:40103057"/>
<organism evidence="1 2">
    <name type="scientific">Vibrio phage VP4B</name>
    <dbReference type="NCBI Taxonomy" id="1262540"/>
    <lineage>
        <taxon>Viruses</taxon>
        <taxon>Duplodnaviria</taxon>
        <taxon>Heunggongvirae</taxon>
        <taxon>Uroviricota</taxon>
        <taxon>Caudoviricetes</taxon>
        <taxon>Chimalliviridae</taxon>
        <taxon>Gorgonvirinae</taxon>
        <taxon>Tidunavirus</taxon>
        <taxon>Tidunavirus VP4B</taxon>
    </lineage>
</organism>
<evidence type="ECO:0000313" key="2">
    <source>
        <dbReference type="Proteomes" id="UP000272155"/>
    </source>
</evidence>
<dbReference type="GeneID" id="40103057"/>
<proteinExistence type="predicted"/>
<reference evidence="1 2" key="1">
    <citation type="submission" date="2012-11" db="EMBL/GenBank/DDBJ databases">
        <title>Complete genome sequence of a novel phiKZ-like Vibrio phage.</title>
        <authorList>
            <person name="Luo Z."/>
            <person name="Yu Y."/>
        </authorList>
    </citation>
    <scope>NUCLEOTIDE SEQUENCE [LARGE SCALE GENOMIC DNA]</scope>
</reference>
<evidence type="ECO:0000313" key="1">
    <source>
        <dbReference type="EMBL" id="AGB07295.1"/>
    </source>
</evidence>